<dbReference type="AlphaFoldDB" id="A0A8C5P8V3"/>
<dbReference type="OrthoDB" id="9909359at2759"/>
<dbReference type="Pfam" id="PF03372">
    <property type="entry name" value="Exo_endo_phos"/>
    <property type="match status" value="1"/>
</dbReference>
<dbReference type="Ensembl" id="ENSLLET00000005608.1">
    <property type="protein sequence ID" value="ENSLLEP00000005370.1"/>
    <property type="gene ID" value="ENSLLEG00000003425.1"/>
</dbReference>
<keyword evidence="3" id="KW-1185">Reference proteome</keyword>
<proteinExistence type="predicted"/>
<dbReference type="Proteomes" id="UP000694569">
    <property type="component" value="Unplaced"/>
</dbReference>
<organism evidence="2 3">
    <name type="scientific">Leptobrachium leishanense</name>
    <name type="common">Leishan spiny toad</name>
    <dbReference type="NCBI Taxonomy" id="445787"/>
    <lineage>
        <taxon>Eukaryota</taxon>
        <taxon>Metazoa</taxon>
        <taxon>Chordata</taxon>
        <taxon>Craniata</taxon>
        <taxon>Vertebrata</taxon>
        <taxon>Euteleostomi</taxon>
        <taxon>Amphibia</taxon>
        <taxon>Batrachia</taxon>
        <taxon>Anura</taxon>
        <taxon>Pelobatoidea</taxon>
        <taxon>Megophryidae</taxon>
        <taxon>Leptobrachium</taxon>
    </lineage>
</organism>
<dbReference type="GeneTree" id="ENSGT01010000228639"/>
<name>A0A8C5P8V3_9ANUR</name>
<dbReference type="InterPro" id="IPR036691">
    <property type="entry name" value="Endo/exonu/phosph_ase_sf"/>
</dbReference>
<dbReference type="InterPro" id="IPR005135">
    <property type="entry name" value="Endo/exonuclease/phosphatase"/>
</dbReference>
<evidence type="ECO:0000259" key="1">
    <source>
        <dbReference type="Pfam" id="PF03372"/>
    </source>
</evidence>
<reference evidence="2" key="2">
    <citation type="submission" date="2025-09" db="UniProtKB">
        <authorList>
            <consortium name="Ensembl"/>
        </authorList>
    </citation>
    <scope>IDENTIFICATION</scope>
</reference>
<sequence length="389" mass="44105">MRGSLHFHLTHQESALDGRFLRVTGTIGGKPVTFVSVYAPSPPEGPFWRALEERLAQLPNKGVFVGGDFNAVMDPYLDRSGTVISRAPFSLSKTFRGVIQSANSYDSWRVIHPRDRDYSFYSNPHGTYSRLDYVFCSRDNITALTSSTIHKISWSDHAAVEIALLGWEALGSASVWRFNASLFLDPGLKVAMTQDLTDLFEQNFTPDMATTTVWEAHKAFMCGKLIAIASHRKRERAAEVVSLTTRVRDLERAHKGTGDATLLLELLEARGNLNMLLSRQVQAALQWMSQKFFEKSNKPDTLLARRLKQQTRERTVCAVRLRSWEICPLTPAKFLRPSALTMRPYITVLLRRLAPLERGLFGSFFLELPCPPSATRSARTWRQSSRRRR</sequence>
<accession>A0A8C5P8V3</accession>
<evidence type="ECO:0000313" key="2">
    <source>
        <dbReference type="Ensembl" id="ENSLLEP00000005370.1"/>
    </source>
</evidence>
<feature type="domain" description="Endonuclease/exonuclease/phosphatase" evidence="1">
    <location>
        <begin position="33"/>
        <end position="157"/>
    </location>
</feature>
<dbReference type="SUPFAM" id="SSF56219">
    <property type="entry name" value="DNase I-like"/>
    <property type="match status" value="1"/>
</dbReference>
<evidence type="ECO:0000313" key="3">
    <source>
        <dbReference type="Proteomes" id="UP000694569"/>
    </source>
</evidence>
<protein>
    <recommendedName>
        <fullName evidence="1">Endonuclease/exonuclease/phosphatase domain-containing protein</fullName>
    </recommendedName>
</protein>
<dbReference type="Gene3D" id="3.60.10.10">
    <property type="entry name" value="Endonuclease/exonuclease/phosphatase"/>
    <property type="match status" value="1"/>
</dbReference>
<reference evidence="2" key="1">
    <citation type="submission" date="2025-08" db="UniProtKB">
        <authorList>
            <consortium name="Ensembl"/>
        </authorList>
    </citation>
    <scope>IDENTIFICATION</scope>
</reference>
<dbReference type="GO" id="GO:0003824">
    <property type="term" value="F:catalytic activity"/>
    <property type="evidence" value="ECO:0007669"/>
    <property type="project" value="InterPro"/>
</dbReference>